<evidence type="ECO:0000313" key="2">
    <source>
        <dbReference type="Proteomes" id="UP000186308"/>
    </source>
</evidence>
<proteinExistence type="predicted"/>
<dbReference type="EMBL" id="FTNE01000007">
    <property type="protein sequence ID" value="SIQ65287.1"/>
    <property type="molecule type" value="Genomic_DNA"/>
</dbReference>
<organism evidence="1 2">
    <name type="scientific">Acidiphilium rubrum</name>
    <dbReference type="NCBI Taxonomy" id="526"/>
    <lineage>
        <taxon>Bacteria</taxon>
        <taxon>Pseudomonadati</taxon>
        <taxon>Pseudomonadota</taxon>
        <taxon>Alphaproteobacteria</taxon>
        <taxon>Acetobacterales</taxon>
        <taxon>Acidocellaceae</taxon>
        <taxon>Acidiphilium</taxon>
    </lineage>
</organism>
<comment type="caution">
    <text evidence="1">The sequence shown here is derived from an EMBL/GenBank/DDBJ whole genome shotgun (WGS) entry which is preliminary data.</text>
</comment>
<protein>
    <submittedName>
        <fullName evidence="1">Uncharacterized protein</fullName>
    </submittedName>
</protein>
<keyword evidence="2" id="KW-1185">Reference proteome</keyword>
<accession>A0A8G2CK23</accession>
<dbReference type="OrthoDB" id="2375382at2"/>
<gene>
    <name evidence="1" type="ORF">SAMN05421828_107118</name>
</gene>
<dbReference type="AlphaFoldDB" id="A0A8G2CK23"/>
<reference evidence="1 2" key="1">
    <citation type="submission" date="2017-01" db="EMBL/GenBank/DDBJ databases">
        <authorList>
            <person name="Varghese N."/>
            <person name="Submissions S."/>
        </authorList>
    </citation>
    <scope>NUCLEOTIDE SEQUENCE [LARGE SCALE GENOMIC DNA]</scope>
    <source>
        <strain evidence="1 2">ATCC 35905</strain>
    </source>
</reference>
<dbReference type="Proteomes" id="UP000186308">
    <property type="component" value="Unassembled WGS sequence"/>
</dbReference>
<name>A0A8G2CK23_ACIRU</name>
<sequence>MVQPVAIANLINCAADLQPLLAMAMAMICDCHDQIHVFGAISAGCGVGVAIIMPGMSTEAVNEHRAEISTQVAAGADGLLVCDGVGSRQTDERRSVAETFMLLTLPPHAARLNPVETVWDDLRGNK</sequence>
<evidence type="ECO:0000313" key="1">
    <source>
        <dbReference type="EMBL" id="SIQ65287.1"/>
    </source>
</evidence>